<organism evidence="1 2">
    <name type="scientific">Pholiota conissans</name>
    <dbReference type="NCBI Taxonomy" id="109636"/>
    <lineage>
        <taxon>Eukaryota</taxon>
        <taxon>Fungi</taxon>
        <taxon>Dikarya</taxon>
        <taxon>Basidiomycota</taxon>
        <taxon>Agaricomycotina</taxon>
        <taxon>Agaricomycetes</taxon>
        <taxon>Agaricomycetidae</taxon>
        <taxon>Agaricales</taxon>
        <taxon>Agaricineae</taxon>
        <taxon>Strophariaceae</taxon>
        <taxon>Pholiota</taxon>
    </lineage>
</organism>
<protein>
    <submittedName>
        <fullName evidence="1">Uncharacterized protein</fullName>
    </submittedName>
</protein>
<sequence>MRSSPLHPAPCHHRFAASIQKHSSYGVSCGCSTYRSYVVPSSSVAVSANNFLFLLDIRPVLLQSGPQSEIPNRSIEIESTLRRSGGYPASTTSLNHSFKLPSSSLISTKLRLPPVRCAFQCSIRYHGPQLYPHFSNVADLWIHTYLYQYYQTLKRHRHIDVIAVHTQLYIRHWPACRLYLRGLPIHRGVRKPAKKSQRFWLGGCMAFERLGKPMTENIS</sequence>
<dbReference type="Proteomes" id="UP000807469">
    <property type="component" value="Unassembled WGS sequence"/>
</dbReference>
<proteinExistence type="predicted"/>
<keyword evidence="2" id="KW-1185">Reference proteome</keyword>
<reference evidence="1" key="1">
    <citation type="submission" date="2020-11" db="EMBL/GenBank/DDBJ databases">
        <authorList>
            <consortium name="DOE Joint Genome Institute"/>
            <person name="Ahrendt S."/>
            <person name="Riley R."/>
            <person name="Andreopoulos W."/>
            <person name="Labutti K."/>
            <person name="Pangilinan J."/>
            <person name="Ruiz-Duenas F.J."/>
            <person name="Barrasa J.M."/>
            <person name="Sanchez-Garcia M."/>
            <person name="Camarero S."/>
            <person name="Miyauchi S."/>
            <person name="Serrano A."/>
            <person name="Linde D."/>
            <person name="Babiker R."/>
            <person name="Drula E."/>
            <person name="Ayuso-Fernandez I."/>
            <person name="Pacheco R."/>
            <person name="Padilla G."/>
            <person name="Ferreira P."/>
            <person name="Barriuso J."/>
            <person name="Kellner H."/>
            <person name="Castanera R."/>
            <person name="Alfaro M."/>
            <person name="Ramirez L."/>
            <person name="Pisabarro A.G."/>
            <person name="Kuo A."/>
            <person name="Tritt A."/>
            <person name="Lipzen A."/>
            <person name="He G."/>
            <person name="Yan M."/>
            <person name="Ng V."/>
            <person name="Cullen D."/>
            <person name="Martin F."/>
            <person name="Rosso M.-N."/>
            <person name="Henrissat B."/>
            <person name="Hibbett D."/>
            <person name="Martinez A.T."/>
            <person name="Grigoriev I.V."/>
        </authorList>
    </citation>
    <scope>NUCLEOTIDE SEQUENCE</scope>
    <source>
        <strain evidence="1">CIRM-BRFM 674</strain>
    </source>
</reference>
<gene>
    <name evidence="1" type="ORF">BDN70DRAFT_559551</name>
</gene>
<dbReference type="EMBL" id="MU155182">
    <property type="protein sequence ID" value="KAF9481186.1"/>
    <property type="molecule type" value="Genomic_DNA"/>
</dbReference>
<evidence type="ECO:0000313" key="1">
    <source>
        <dbReference type="EMBL" id="KAF9481186.1"/>
    </source>
</evidence>
<accession>A0A9P5Z853</accession>
<name>A0A9P5Z853_9AGAR</name>
<comment type="caution">
    <text evidence="1">The sequence shown here is derived from an EMBL/GenBank/DDBJ whole genome shotgun (WGS) entry which is preliminary data.</text>
</comment>
<dbReference type="AlphaFoldDB" id="A0A9P5Z853"/>
<evidence type="ECO:0000313" key="2">
    <source>
        <dbReference type="Proteomes" id="UP000807469"/>
    </source>
</evidence>